<evidence type="ECO:0000313" key="2">
    <source>
        <dbReference type="EMBL" id="KAH3753372.1"/>
    </source>
</evidence>
<proteinExistence type="predicted"/>
<evidence type="ECO:0000313" key="3">
    <source>
        <dbReference type="Proteomes" id="UP000828390"/>
    </source>
</evidence>
<accession>A0A9D4IAY6</accession>
<feature type="compositionally biased region" description="Polar residues" evidence="1">
    <location>
        <begin position="1"/>
        <end position="18"/>
    </location>
</feature>
<feature type="region of interest" description="Disordered" evidence="1">
    <location>
        <begin position="1"/>
        <end position="20"/>
    </location>
</feature>
<keyword evidence="3" id="KW-1185">Reference proteome</keyword>
<organism evidence="2 3">
    <name type="scientific">Dreissena polymorpha</name>
    <name type="common">Zebra mussel</name>
    <name type="synonym">Mytilus polymorpha</name>
    <dbReference type="NCBI Taxonomy" id="45954"/>
    <lineage>
        <taxon>Eukaryota</taxon>
        <taxon>Metazoa</taxon>
        <taxon>Spiralia</taxon>
        <taxon>Lophotrochozoa</taxon>
        <taxon>Mollusca</taxon>
        <taxon>Bivalvia</taxon>
        <taxon>Autobranchia</taxon>
        <taxon>Heteroconchia</taxon>
        <taxon>Euheterodonta</taxon>
        <taxon>Imparidentia</taxon>
        <taxon>Neoheterodontei</taxon>
        <taxon>Myida</taxon>
        <taxon>Dreissenoidea</taxon>
        <taxon>Dreissenidae</taxon>
        <taxon>Dreissena</taxon>
    </lineage>
</organism>
<comment type="caution">
    <text evidence="2">The sequence shown here is derived from an EMBL/GenBank/DDBJ whole genome shotgun (WGS) entry which is preliminary data.</text>
</comment>
<gene>
    <name evidence="2" type="ORF">DPMN_188008</name>
</gene>
<dbReference type="AlphaFoldDB" id="A0A9D4IAY6"/>
<evidence type="ECO:0000256" key="1">
    <source>
        <dbReference type="SAM" id="MobiDB-lite"/>
    </source>
</evidence>
<dbReference type="EMBL" id="JAIWYP010000010">
    <property type="protein sequence ID" value="KAH3753372.1"/>
    <property type="molecule type" value="Genomic_DNA"/>
</dbReference>
<protein>
    <submittedName>
        <fullName evidence="2">Uncharacterized protein</fullName>
    </submittedName>
</protein>
<reference evidence="2" key="2">
    <citation type="submission" date="2020-11" db="EMBL/GenBank/DDBJ databases">
        <authorList>
            <person name="McCartney M.A."/>
            <person name="Auch B."/>
            <person name="Kono T."/>
            <person name="Mallez S."/>
            <person name="Becker A."/>
            <person name="Gohl D.M."/>
            <person name="Silverstein K.A.T."/>
            <person name="Koren S."/>
            <person name="Bechman K.B."/>
            <person name="Herman A."/>
            <person name="Abrahante J.E."/>
            <person name="Garbe J."/>
        </authorList>
    </citation>
    <scope>NUCLEOTIDE SEQUENCE</scope>
    <source>
        <strain evidence="2">Duluth1</strain>
        <tissue evidence="2">Whole animal</tissue>
    </source>
</reference>
<sequence length="96" mass="10231">MLKVDANQQTNKQTNRQGKTICPPLHGLSLHVITQIFPVMCRQAVQEQGVFYQAPLGTLCVLGPVPGRQEPGAGPRHSGFPHSVLTLSGSVGGSCR</sequence>
<reference evidence="2" key="1">
    <citation type="journal article" date="2019" name="bioRxiv">
        <title>The Genome of the Zebra Mussel, Dreissena polymorpha: A Resource for Invasive Species Research.</title>
        <authorList>
            <person name="McCartney M.A."/>
            <person name="Auch B."/>
            <person name="Kono T."/>
            <person name="Mallez S."/>
            <person name="Zhang Y."/>
            <person name="Obille A."/>
            <person name="Becker A."/>
            <person name="Abrahante J.E."/>
            <person name="Garbe J."/>
            <person name="Badalamenti J.P."/>
            <person name="Herman A."/>
            <person name="Mangelson H."/>
            <person name="Liachko I."/>
            <person name="Sullivan S."/>
            <person name="Sone E.D."/>
            <person name="Koren S."/>
            <person name="Silverstein K.A.T."/>
            <person name="Beckman K.B."/>
            <person name="Gohl D.M."/>
        </authorList>
    </citation>
    <scope>NUCLEOTIDE SEQUENCE</scope>
    <source>
        <strain evidence="2">Duluth1</strain>
        <tissue evidence="2">Whole animal</tissue>
    </source>
</reference>
<dbReference type="Proteomes" id="UP000828390">
    <property type="component" value="Unassembled WGS sequence"/>
</dbReference>
<name>A0A9D4IAY6_DREPO</name>